<organism evidence="4 5">
    <name type="scientific">Collinsella acetigenes</name>
    <dbReference type="NCBI Taxonomy" id="2713419"/>
    <lineage>
        <taxon>Bacteria</taxon>
        <taxon>Bacillati</taxon>
        <taxon>Actinomycetota</taxon>
        <taxon>Coriobacteriia</taxon>
        <taxon>Coriobacteriales</taxon>
        <taxon>Coriobacteriaceae</taxon>
        <taxon>Collinsella</taxon>
    </lineage>
</organism>
<dbReference type="SUPFAM" id="SSF46689">
    <property type="entry name" value="Homeodomain-like"/>
    <property type="match status" value="1"/>
</dbReference>
<evidence type="ECO:0000256" key="1">
    <source>
        <dbReference type="ARBA" id="ARBA00023125"/>
    </source>
</evidence>
<dbReference type="EMBL" id="JABBCP010000002">
    <property type="protein sequence ID" value="NMF55488.1"/>
    <property type="molecule type" value="Genomic_DNA"/>
</dbReference>
<dbReference type="InterPro" id="IPR001647">
    <property type="entry name" value="HTH_TetR"/>
</dbReference>
<protein>
    <submittedName>
        <fullName evidence="4">TetR/AcrR family transcriptional regulator</fullName>
    </submittedName>
</protein>
<dbReference type="Gene3D" id="1.10.357.10">
    <property type="entry name" value="Tetracycline Repressor, domain 2"/>
    <property type="match status" value="1"/>
</dbReference>
<dbReference type="InterPro" id="IPR009057">
    <property type="entry name" value="Homeodomain-like_sf"/>
</dbReference>
<dbReference type="PROSITE" id="PS50977">
    <property type="entry name" value="HTH_TETR_2"/>
    <property type="match status" value="1"/>
</dbReference>
<dbReference type="Pfam" id="PF00440">
    <property type="entry name" value="TetR_N"/>
    <property type="match status" value="1"/>
</dbReference>
<dbReference type="PANTHER" id="PTHR43479:SF7">
    <property type="entry name" value="TETR-FAMILY TRANSCRIPTIONAL REGULATOR"/>
    <property type="match status" value="1"/>
</dbReference>
<keyword evidence="1 2" id="KW-0238">DNA-binding</keyword>
<comment type="caution">
    <text evidence="4">The sequence shown here is derived from an EMBL/GenBank/DDBJ whole genome shotgun (WGS) entry which is preliminary data.</text>
</comment>
<dbReference type="PANTHER" id="PTHR43479">
    <property type="entry name" value="ACREF/ENVCD OPERON REPRESSOR-RELATED"/>
    <property type="match status" value="1"/>
</dbReference>
<accession>A0A7X9YIS7</accession>
<evidence type="ECO:0000259" key="3">
    <source>
        <dbReference type="PROSITE" id="PS50977"/>
    </source>
</evidence>
<dbReference type="AlphaFoldDB" id="A0A7X9YIS7"/>
<dbReference type="Proteomes" id="UP000546970">
    <property type="component" value="Unassembled WGS sequence"/>
</dbReference>
<dbReference type="RefSeq" id="WP_169277160.1">
    <property type="nucleotide sequence ID" value="NZ_JABBCP010000002.1"/>
</dbReference>
<name>A0A7X9YIS7_9ACTN</name>
<feature type="domain" description="HTH tetR-type" evidence="3">
    <location>
        <begin position="17"/>
        <end position="77"/>
    </location>
</feature>
<proteinExistence type="predicted"/>
<keyword evidence="5" id="KW-1185">Reference proteome</keyword>
<evidence type="ECO:0000313" key="5">
    <source>
        <dbReference type="Proteomes" id="UP000546970"/>
    </source>
</evidence>
<evidence type="ECO:0000256" key="2">
    <source>
        <dbReference type="PROSITE-ProRule" id="PRU00335"/>
    </source>
</evidence>
<evidence type="ECO:0000313" key="4">
    <source>
        <dbReference type="EMBL" id="NMF55488.1"/>
    </source>
</evidence>
<feature type="DNA-binding region" description="H-T-H motif" evidence="2">
    <location>
        <begin position="40"/>
        <end position="59"/>
    </location>
</feature>
<dbReference type="GO" id="GO:0003677">
    <property type="term" value="F:DNA binding"/>
    <property type="evidence" value="ECO:0007669"/>
    <property type="project" value="UniProtKB-UniRule"/>
</dbReference>
<reference evidence="4 5" key="1">
    <citation type="submission" date="2020-04" db="EMBL/GenBank/DDBJ databases">
        <title>Collinsella sp. KGMB02528 nov., an anaerobic actinobacterium isolated from human feces.</title>
        <authorList>
            <person name="Han K.-I."/>
            <person name="Eom M.K."/>
            <person name="Kim J.-S."/>
            <person name="Lee K.C."/>
            <person name="Suh M.K."/>
            <person name="Park S.-H."/>
            <person name="Lee J.H."/>
            <person name="Kang S.W."/>
            <person name="Park J.-E."/>
            <person name="Oh B.S."/>
            <person name="Yu S.Y."/>
            <person name="Choi S.-H."/>
            <person name="Lee D.H."/>
            <person name="Yoon H."/>
            <person name="Kim B.-Y."/>
            <person name="Lee J.H."/>
            <person name="Lee J.-S."/>
        </authorList>
    </citation>
    <scope>NUCLEOTIDE SEQUENCE [LARGE SCALE GENOMIC DNA]</scope>
    <source>
        <strain evidence="4 5">KGMB02528</strain>
    </source>
</reference>
<dbReference type="InterPro" id="IPR050624">
    <property type="entry name" value="HTH-type_Tx_Regulator"/>
</dbReference>
<sequence>MAKTKTEKGVRVDRRVARTRKAILAAFEKLLEKKDLSEITISSIAREADIDRKTFYLHFGSIDGLLDAVAEESVVYIVNTVEKALSGHQAESAEDVQIAADTFFATVNHVVSQNIVINKRLFELLPPEELITRIRKPLERALLDGNLVPSDLPDELFEYYLSFLLSGIVGIYRAWVLSDGSIPIEQVSAVANDLTQRGLMSLEKRLDA</sequence>
<gene>
    <name evidence="4" type="ORF">HF320_03985</name>
</gene>